<accession>A0A5C5V1F7</accession>
<keyword evidence="1" id="KW-0812">Transmembrane</keyword>
<dbReference type="RefSeq" id="WP_146567417.1">
    <property type="nucleotide sequence ID" value="NZ_SIHJ01000003.1"/>
</dbReference>
<keyword evidence="1" id="KW-1133">Transmembrane helix</keyword>
<reference evidence="2 3" key="1">
    <citation type="submission" date="2019-02" db="EMBL/GenBank/DDBJ databases">
        <title>Deep-cultivation of Planctomycetes and their phenomic and genomic characterization uncovers novel biology.</title>
        <authorList>
            <person name="Wiegand S."/>
            <person name="Jogler M."/>
            <person name="Boedeker C."/>
            <person name="Pinto D."/>
            <person name="Vollmers J."/>
            <person name="Rivas-Marin E."/>
            <person name="Kohn T."/>
            <person name="Peeters S.H."/>
            <person name="Heuer A."/>
            <person name="Rast P."/>
            <person name="Oberbeckmann S."/>
            <person name="Bunk B."/>
            <person name="Jeske O."/>
            <person name="Meyerdierks A."/>
            <person name="Storesund J.E."/>
            <person name="Kallscheuer N."/>
            <person name="Luecker S."/>
            <person name="Lage O.M."/>
            <person name="Pohl T."/>
            <person name="Merkel B.J."/>
            <person name="Hornburger P."/>
            <person name="Mueller R.-W."/>
            <person name="Bruemmer F."/>
            <person name="Labrenz M."/>
            <person name="Spormann A.M."/>
            <person name="Op Den Camp H."/>
            <person name="Overmann J."/>
            <person name="Amann R."/>
            <person name="Jetten M.S.M."/>
            <person name="Mascher T."/>
            <person name="Medema M.H."/>
            <person name="Devos D.P."/>
            <person name="Kaster A.-K."/>
            <person name="Ovreas L."/>
            <person name="Rohde M."/>
            <person name="Galperin M.Y."/>
            <person name="Jogler C."/>
        </authorList>
    </citation>
    <scope>NUCLEOTIDE SEQUENCE [LARGE SCALE GENOMIC DNA]</scope>
    <source>
        <strain evidence="2 3">KOR34</strain>
    </source>
</reference>
<organism evidence="2 3">
    <name type="scientific">Posidoniimonas corsicana</name>
    <dbReference type="NCBI Taxonomy" id="1938618"/>
    <lineage>
        <taxon>Bacteria</taxon>
        <taxon>Pseudomonadati</taxon>
        <taxon>Planctomycetota</taxon>
        <taxon>Planctomycetia</taxon>
        <taxon>Pirellulales</taxon>
        <taxon>Lacipirellulaceae</taxon>
        <taxon>Posidoniimonas</taxon>
    </lineage>
</organism>
<feature type="transmembrane region" description="Helical" evidence="1">
    <location>
        <begin position="6"/>
        <end position="31"/>
    </location>
</feature>
<sequence length="148" mass="16431">MAITLFVLQLASTLIMVGVIWFVQVVHYPLFGRVGEQEFSAYERSHQQRTGIVVIPPMLVELATAVAMIAYRPPGTPRWVAVLGLALVAVAWVSTFALQAPTHGRLSPGFEPGLHRYLVATNWIRTVAWTARGGLVCWCCWVMLRAAR</sequence>
<proteinExistence type="predicted"/>
<gene>
    <name evidence="2" type="ORF">KOR34_39830</name>
</gene>
<feature type="transmembrane region" description="Helical" evidence="1">
    <location>
        <begin position="77"/>
        <end position="98"/>
    </location>
</feature>
<comment type="caution">
    <text evidence="2">The sequence shown here is derived from an EMBL/GenBank/DDBJ whole genome shotgun (WGS) entry which is preliminary data.</text>
</comment>
<dbReference type="EMBL" id="SIHJ01000003">
    <property type="protein sequence ID" value="TWT32221.1"/>
    <property type="molecule type" value="Genomic_DNA"/>
</dbReference>
<dbReference type="AlphaFoldDB" id="A0A5C5V1F7"/>
<dbReference type="Proteomes" id="UP000316714">
    <property type="component" value="Unassembled WGS sequence"/>
</dbReference>
<dbReference type="OrthoDB" id="27509at2"/>
<keyword evidence="1" id="KW-0472">Membrane</keyword>
<name>A0A5C5V1F7_9BACT</name>
<protein>
    <recommendedName>
        <fullName evidence="4">DUF1772 domain-containing protein</fullName>
    </recommendedName>
</protein>
<evidence type="ECO:0000313" key="2">
    <source>
        <dbReference type="EMBL" id="TWT32221.1"/>
    </source>
</evidence>
<evidence type="ECO:0000313" key="3">
    <source>
        <dbReference type="Proteomes" id="UP000316714"/>
    </source>
</evidence>
<evidence type="ECO:0000256" key="1">
    <source>
        <dbReference type="SAM" id="Phobius"/>
    </source>
</evidence>
<keyword evidence="3" id="KW-1185">Reference proteome</keyword>
<evidence type="ECO:0008006" key="4">
    <source>
        <dbReference type="Google" id="ProtNLM"/>
    </source>
</evidence>
<feature type="transmembrane region" description="Helical" evidence="1">
    <location>
        <begin position="52"/>
        <end position="71"/>
    </location>
</feature>